<evidence type="ECO:0000256" key="2">
    <source>
        <dbReference type="SAM" id="Phobius"/>
    </source>
</evidence>
<dbReference type="SUPFAM" id="SSF50685">
    <property type="entry name" value="Barwin-like endoglucanases"/>
    <property type="match status" value="1"/>
</dbReference>
<evidence type="ECO:0000256" key="3">
    <source>
        <dbReference type="SAM" id="SignalP"/>
    </source>
</evidence>
<dbReference type="InterPro" id="IPR036908">
    <property type="entry name" value="RlpA-like_sf"/>
</dbReference>
<accession>A0A0L0HED7</accession>
<keyword evidence="2" id="KW-1133">Transmembrane helix</keyword>
<feature type="region of interest" description="Disordered" evidence="1">
    <location>
        <begin position="238"/>
        <end position="260"/>
    </location>
</feature>
<feature type="transmembrane region" description="Helical" evidence="2">
    <location>
        <begin position="191"/>
        <end position="215"/>
    </location>
</feature>
<keyword evidence="2" id="KW-0472">Membrane</keyword>
<dbReference type="EMBL" id="KQ257458">
    <property type="protein sequence ID" value="KNC99467.1"/>
    <property type="molecule type" value="Genomic_DNA"/>
</dbReference>
<proteinExistence type="predicted"/>
<keyword evidence="5" id="KW-1185">Reference proteome</keyword>
<feature type="compositionally biased region" description="Pro residues" evidence="1">
    <location>
        <begin position="250"/>
        <end position="260"/>
    </location>
</feature>
<evidence type="ECO:0000313" key="5">
    <source>
        <dbReference type="Proteomes" id="UP000053201"/>
    </source>
</evidence>
<dbReference type="AlphaFoldDB" id="A0A0L0HED7"/>
<protein>
    <recommendedName>
        <fullName evidence="6">Barwin domain-containing protein</fullName>
    </recommendedName>
</protein>
<dbReference type="RefSeq" id="XP_016607507.1">
    <property type="nucleotide sequence ID" value="XM_016753917.1"/>
</dbReference>
<dbReference type="OrthoDB" id="2139124at2759"/>
<dbReference type="InParanoid" id="A0A0L0HED7"/>
<evidence type="ECO:0008006" key="6">
    <source>
        <dbReference type="Google" id="ProtNLM"/>
    </source>
</evidence>
<keyword evidence="3" id="KW-0732">Signal</keyword>
<feature type="signal peptide" evidence="3">
    <location>
        <begin position="1"/>
        <end position="24"/>
    </location>
</feature>
<dbReference type="Proteomes" id="UP000053201">
    <property type="component" value="Unassembled WGS sequence"/>
</dbReference>
<reference evidence="4 5" key="1">
    <citation type="submission" date="2009-08" db="EMBL/GenBank/DDBJ databases">
        <title>The Genome Sequence of Spizellomyces punctatus strain DAOM BR117.</title>
        <authorList>
            <consortium name="The Broad Institute Genome Sequencing Platform"/>
            <person name="Russ C."/>
            <person name="Cuomo C."/>
            <person name="Shea T."/>
            <person name="Young S.K."/>
            <person name="Zeng Q."/>
            <person name="Koehrsen M."/>
            <person name="Haas B."/>
            <person name="Borodovsky M."/>
            <person name="Guigo R."/>
            <person name="Alvarado L."/>
            <person name="Berlin A."/>
            <person name="Bochicchio J."/>
            <person name="Borenstein D."/>
            <person name="Chapman S."/>
            <person name="Chen Z."/>
            <person name="Engels R."/>
            <person name="Freedman E."/>
            <person name="Gellesch M."/>
            <person name="Goldberg J."/>
            <person name="Griggs A."/>
            <person name="Gujja S."/>
            <person name="Heiman D."/>
            <person name="Hepburn T."/>
            <person name="Howarth C."/>
            <person name="Jen D."/>
            <person name="Larson L."/>
            <person name="Lewis B."/>
            <person name="Mehta T."/>
            <person name="Park D."/>
            <person name="Pearson M."/>
            <person name="Roberts A."/>
            <person name="Saif S."/>
            <person name="Shenoy N."/>
            <person name="Sisk P."/>
            <person name="Stolte C."/>
            <person name="Sykes S."/>
            <person name="Thomson T."/>
            <person name="Walk T."/>
            <person name="White J."/>
            <person name="Yandava C."/>
            <person name="Burger G."/>
            <person name="Gray M.W."/>
            <person name="Holland P.W.H."/>
            <person name="King N."/>
            <person name="Lang F.B.F."/>
            <person name="Roger A.J."/>
            <person name="Ruiz-Trillo I."/>
            <person name="Lander E."/>
            <person name="Nusbaum C."/>
        </authorList>
    </citation>
    <scope>NUCLEOTIDE SEQUENCE [LARGE SCALE GENOMIC DNA]</scope>
    <source>
        <strain evidence="4 5">DAOM BR117</strain>
    </source>
</reference>
<evidence type="ECO:0000313" key="4">
    <source>
        <dbReference type="EMBL" id="KNC99467.1"/>
    </source>
</evidence>
<organism evidence="4 5">
    <name type="scientific">Spizellomyces punctatus (strain DAOM BR117)</name>
    <dbReference type="NCBI Taxonomy" id="645134"/>
    <lineage>
        <taxon>Eukaryota</taxon>
        <taxon>Fungi</taxon>
        <taxon>Fungi incertae sedis</taxon>
        <taxon>Chytridiomycota</taxon>
        <taxon>Chytridiomycota incertae sedis</taxon>
        <taxon>Chytridiomycetes</taxon>
        <taxon>Spizellomycetales</taxon>
        <taxon>Spizellomycetaceae</taxon>
        <taxon>Spizellomyces</taxon>
    </lineage>
</organism>
<feature type="chain" id="PRO_5005539997" description="Barwin domain-containing protein" evidence="3">
    <location>
        <begin position="25"/>
        <end position="260"/>
    </location>
</feature>
<evidence type="ECO:0000256" key="1">
    <source>
        <dbReference type="SAM" id="MobiDB-lite"/>
    </source>
</evidence>
<name>A0A0L0HED7_SPIPD</name>
<keyword evidence="2" id="KW-0812">Transmembrane</keyword>
<sequence>MAVKQASELFLTLLVLVLIHSTTAANWRSGHATHYGPYPSVPAQSEFGYLPNDVGVGCSTGEPGGDPRWNDILSKGVYQNPVYNQTVWPKQATVAVSEAVYASTPADKTRVCFQKVRIKSRVNGVELEAFIVDFCPAVGCNWSQEERGNNVDLYGEYTWKALGGEDGGGMLAVDIVWPDGLGLDSGRGSGLAGIVIAAIVVSCLAFLATLGWAIWWHVKRRRSLAAFEAQKSNWTPAAPGAGVDSSAGPVTPPPVALTSA</sequence>
<dbReference type="GeneID" id="27689063"/>
<dbReference type="VEuPathDB" id="FungiDB:SPPG_05703"/>
<gene>
    <name evidence="4" type="ORF">SPPG_05703</name>
</gene>